<keyword evidence="3" id="KW-1185">Reference proteome</keyword>
<feature type="region of interest" description="Disordered" evidence="1">
    <location>
        <begin position="17"/>
        <end position="117"/>
    </location>
</feature>
<sequence>MATSFVFVLNENILETPCGKTSKPLNKQSLHLPSLDDDDDASSPDVATCIVDRHEIPKFKEDDEDDEGKENAKSLPCSRIVTPSLGSENDEEEDEDNPRSARINLASRFDAAMEDQN</sequence>
<evidence type="ECO:0000256" key="1">
    <source>
        <dbReference type="SAM" id="MobiDB-lite"/>
    </source>
</evidence>
<protein>
    <submittedName>
        <fullName evidence="2">Uncharacterized protein</fullName>
    </submittedName>
</protein>
<dbReference type="Proteomes" id="UP000693970">
    <property type="component" value="Unassembled WGS sequence"/>
</dbReference>
<reference evidence="2" key="2">
    <citation type="submission" date="2021-04" db="EMBL/GenBank/DDBJ databases">
        <authorList>
            <person name="Podell S."/>
        </authorList>
    </citation>
    <scope>NUCLEOTIDE SEQUENCE</scope>
    <source>
        <strain evidence="2">Hildebrandi</strain>
    </source>
</reference>
<dbReference type="EMBL" id="JAGRRH010000016">
    <property type="protein sequence ID" value="KAG7353758.1"/>
    <property type="molecule type" value="Genomic_DNA"/>
</dbReference>
<dbReference type="AlphaFoldDB" id="A0A9K3PNE8"/>
<gene>
    <name evidence="2" type="ORF">IV203_003113</name>
</gene>
<accession>A0A9K3PNE8</accession>
<evidence type="ECO:0000313" key="2">
    <source>
        <dbReference type="EMBL" id="KAG7353758.1"/>
    </source>
</evidence>
<name>A0A9K3PNE8_9STRA</name>
<reference evidence="2" key="1">
    <citation type="journal article" date="2021" name="Sci. Rep.">
        <title>Diploid genomic architecture of Nitzschia inconspicua, an elite biomass production diatom.</title>
        <authorList>
            <person name="Oliver A."/>
            <person name="Podell S."/>
            <person name="Pinowska A."/>
            <person name="Traller J.C."/>
            <person name="Smith S.R."/>
            <person name="McClure R."/>
            <person name="Beliaev A."/>
            <person name="Bohutskyi P."/>
            <person name="Hill E.A."/>
            <person name="Rabines A."/>
            <person name="Zheng H."/>
            <person name="Allen L.Z."/>
            <person name="Kuo A."/>
            <person name="Grigoriev I.V."/>
            <person name="Allen A.E."/>
            <person name="Hazlebeck D."/>
            <person name="Allen E.E."/>
        </authorList>
    </citation>
    <scope>NUCLEOTIDE SEQUENCE</scope>
    <source>
        <strain evidence="2">Hildebrandi</strain>
    </source>
</reference>
<feature type="compositionally biased region" description="Basic and acidic residues" evidence="1">
    <location>
        <begin position="51"/>
        <end position="61"/>
    </location>
</feature>
<proteinExistence type="predicted"/>
<evidence type="ECO:0000313" key="3">
    <source>
        <dbReference type="Proteomes" id="UP000693970"/>
    </source>
</evidence>
<organism evidence="2 3">
    <name type="scientific">Nitzschia inconspicua</name>
    <dbReference type="NCBI Taxonomy" id="303405"/>
    <lineage>
        <taxon>Eukaryota</taxon>
        <taxon>Sar</taxon>
        <taxon>Stramenopiles</taxon>
        <taxon>Ochrophyta</taxon>
        <taxon>Bacillariophyta</taxon>
        <taxon>Bacillariophyceae</taxon>
        <taxon>Bacillariophycidae</taxon>
        <taxon>Bacillariales</taxon>
        <taxon>Bacillariaceae</taxon>
        <taxon>Nitzschia</taxon>
    </lineage>
</organism>
<comment type="caution">
    <text evidence="2">The sequence shown here is derived from an EMBL/GenBank/DDBJ whole genome shotgun (WGS) entry which is preliminary data.</text>
</comment>